<feature type="transmembrane region" description="Helical" evidence="6">
    <location>
        <begin position="350"/>
        <end position="369"/>
    </location>
</feature>
<feature type="transmembrane region" description="Helical" evidence="6">
    <location>
        <begin position="376"/>
        <end position="395"/>
    </location>
</feature>
<keyword evidence="2" id="KW-1003">Cell membrane</keyword>
<feature type="transmembrane region" description="Helical" evidence="6">
    <location>
        <begin position="182"/>
        <end position="201"/>
    </location>
</feature>
<feature type="transmembrane region" description="Helical" evidence="6">
    <location>
        <begin position="9"/>
        <end position="31"/>
    </location>
</feature>
<evidence type="ECO:0000256" key="3">
    <source>
        <dbReference type="ARBA" id="ARBA00022692"/>
    </source>
</evidence>
<sequence length="512" mass="56929">MNVKSETKGVFNGVVVLTIALIIVKVLSALYRVPYQNILGDGGLYAYQQVYPIVALGVILSMNAIPSAVTQTFSANGQPNQYTRVLLRLQFAGVIFFLVLFICAHWVAFLMGDVNLAPMLRAASVSFLFVGILGVYRGYYQAHHEMNIPAISQVIEQFIRVVIIMVAIVMFMSHSWSIYRAGTLAIVGSGIGFLVSSLFLIQRKPFKLSRAHANVDVAWKKLTLGIVVFAVSQLIVIVWQVVDSFTVIHALQMTGLDFDKATIFKGIYDRGASFIQMGLIVTTTFCFVLIPLLTDALKRKKHILVNRYANASIKITILFSVAAAIGLINLLPVMNSVFFKNDILNGTLSLYMLTVICVSLIMMDIALLQVKNRVKVILFAFGIGVVIKAILNMVLIPQLSIFGASLSTVISLLLFVWILQYQVLKMYHFQTMKKFIVKLVGTMMLLSITVQIVMFLIPGEGRMQGLVELAIAATIGVIVVIFSIVRMHLLSFRELKHLPFGDKLFHMKRGKH</sequence>
<dbReference type="InterPro" id="IPR002797">
    <property type="entry name" value="Polysacc_synth"/>
</dbReference>
<reference evidence="7 8" key="1">
    <citation type="submission" date="2015-03" db="EMBL/GenBank/DDBJ databases">
        <title>Genome Assembly of Staphylococcus cohnii subsp. cohnii strain G22B2.</title>
        <authorList>
            <person name="Nair G."/>
            <person name="Kaur G."/>
            <person name="Khatri I."/>
            <person name="Singh N.K."/>
            <person name="Sathyabama S."/>
            <person name="Maurya S.K."/>
            <person name="Subramanian S."/>
            <person name="Agrewala J.N."/>
            <person name="Mayilraj S."/>
        </authorList>
    </citation>
    <scope>NUCLEOTIDE SEQUENCE [LARGE SCALE GENOMIC DNA]</scope>
    <source>
        <strain evidence="7 8">G22B2</strain>
    </source>
</reference>
<feature type="transmembrane region" description="Helical" evidence="6">
    <location>
        <begin position="274"/>
        <end position="294"/>
    </location>
</feature>
<dbReference type="AlphaFoldDB" id="A0A0M2NTD1"/>
<dbReference type="EMBL" id="LAKJ01000017">
    <property type="protein sequence ID" value="KKI63272.1"/>
    <property type="molecule type" value="Genomic_DNA"/>
</dbReference>
<dbReference type="GO" id="GO:0005886">
    <property type="term" value="C:plasma membrane"/>
    <property type="evidence" value="ECO:0007669"/>
    <property type="project" value="UniProtKB-SubCell"/>
</dbReference>
<evidence type="ECO:0000256" key="4">
    <source>
        <dbReference type="ARBA" id="ARBA00022989"/>
    </source>
</evidence>
<evidence type="ECO:0000256" key="6">
    <source>
        <dbReference type="SAM" id="Phobius"/>
    </source>
</evidence>
<feature type="transmembrane region" description="Helical" evidence="6">
    <location>
        <begin position="222"/>
        <end position="242"/>
    </location>
</feature>
<keyword evidence="4 6" id="KW-1133">Transmembrane helix</keyword>
<comment type="subcellular location">
    <subcellularLocation>
        <location evidence="1">Cell membrane</location>
        <topology evidence="1">Multi-pass membrane protein</topology>
    </subcellularLocation>
</comment>
<feature type="transmembrane region" description="Helical" evidence="6">
    <location>
        <begin position="51"/>
        <end position="73"/>
    </location>
</feature>
<feature type="transmembrane region" description="Helical" evidence="6">
    <location>
        <begin position="315"/>
        <end position="338"/>
    </location>
</feature>
<dbReference type="PATRIC" id="fig|74704.6.peg.961"/>
<accession>A0A0M2NTD1</accession>
<name>A0A0M2NTD1_STACC</name>
<dbReference type="PANTHER" id="PTHR30250:SF29">
    <property type="entry name" value="POLYSACCHARIDE BIOSYNTHESIS PROTEIN C-TERMINAL DOMAIN-CONTAINING PROTEIN"/>
    <property type="match status" value="1"/>
</dbReference>
<dbReference type="Proteomes" id="UP000034455">
    <property type="component" value="Unassembled WGS sequence"/>
</dbReference>
<evidence type="ECO:0000256" key="2">
    <source>
        <dbReference type="ARBA" id="ARBA00022475"/>
    </source>
</evidence>
<comment type="caution">
    <text evidence="7">The sequence shown here is derived from an EMBL/GenBank/DDBJ whole genome shotgun (WGS) entry which is preliminary data.</text>
</comment>
<evidence type="ECO:0000313" key="8">
    <source>
        <dbReference type="Proteomes" id="UP000034455"/>
    </source>
</evidence>
<dbReference type="InterPro" id="IPR024923">
    <property type="entry name" value="PG_synth_SpoVB"/>
</dbReference>
<feature type="transmembrane region" description="Helical" evidence="6">
    <location>
        <begin position="119"/>
        <end position="136"/>
    </location>
</feature>
<feature type="transmembrane region" description="Helical" evidence="6">
    <location>
        <begin position="435"/>
        <end position="457"/>
    </location>
</feature>
<dbReference type="CDD" id="cd13124">
    <property type="entry name" value="MATE_SpoVB_like"/>
    <property type="match status" value="1"/>
</dbReference>
<proteinExistence type="predicted"/>
<dbReference type="Pfam" id="PF01943">
    <property type="entry name" value="Polysacc_synt"/>
    <property type="match status" value="1"/>
</dbReference>
<keyword evidence="3 6" id="KW-0812">Transmembrane</keyword>
<evidence type="ECO:0000256" key="1">
    <source>
        <dbReference type="ARBA" id="ARBA00004651"/>
    </source>
</evidence>
<dbReference type="InterPro" id="IPR050833">
    <property type="entry name" value="Poly_Biosynth_Transport"/>
</dbReference>
<feature type="transmembrane region" description="Helical" evidence="6">
    <location>
        <begin position="85"/>
        <end position="107"/>
    </location>
</feature>
<gene>
    <name evidence="7" type="ORF">UF66_0939</name>
</gene>
<evidence type="ECO:0000256" key="5">
    <source>
        <dbReference type="ARBA" id="ARBA00023136"/>
    </source>
</evidence>
<evidence type="ECO:0000313" key="7">
    <source>
        <dbReference type="EMBL" id="KKI63272.1"/>
    </source>
</evidence>
<dbReference type="PANTHER" id="PTHR30250">
    <property type="entry name" value="PST FAMILY PREDICTED COLANIC ACID TRANSPORTER"/>
    <property type="match status" value="1"/>
</dbReference>
<organism evidence="7 8">
    <name type="scientific">Staphylococcus cohnii subsp. cohnii</name>
    <dbReference type="NCBI Taxonomy" id="74704"/>
    <lineage>
        <taxon>Bacteria</taxon>
        <taxon>Bacillati</taxon>
        <taxon>Bacillota</taxon>
        <taxon>Bacilli</taxon>
        <taxon>Bacillales</taxon>
        <taxon>Staphylococcaceae</taxon>
        <taxon>Staphylococcus</taxon>
        <taxon>Staphylococcus cohnii species complex</taxon>
    </lineage>
</organism>
<feature type="transmembrane region" description="Helical" evidence="6">
    <location>
        <begin position="157"/>
        <end position="176"/>
    </location>
</feature>
<feature type="transmembrane region" description="Helical" evidence="6">
    <location>
        <begin position="401"/>
        <end position="423"/>
    </location>
</feature>
<keyword evidence="5 6" id="KW-0472">Membrane</keyword>
<feature type="transmembrane region" description="Helical" evidence="6">
    <location>
        <begin position="469"/>
        <end position="489"/>
    </location>
</feature>
<protein>
    <submittedName>
        <fullName evidence="7">Stage V sporulation protein B</fullName>
    </submittedName>
</protein>
<dbReference type="RefSeq" id="WP_019467958.1">
    <property type="nucleotide sequence ID" value="NZ_LAKJ01000017.1"/>
</dbReference>